<evidence type="ECO:0000259" key="5">
    <source>
        <dbReference type="PROSITE" id="PS51133"/>
    </source>
</evidence>
<evidence type="ECO:0000313" key="6">
    <source>
        <dbReference type="EMBL" id="AYV85820.1"/>
    </source>
</evidence>
<keyword evidence="1" id="KW-0479">Metal-binding</keyword>
<organism evidence="6">
    <name type="scientific">Satyrvirus sp</name>
    <dbReference type="NCBI Taxonomy" id="2487771"/>
    <lineage>
        <taxon>Viruses</taxon>
        <taxon>Varidnaviria</taxon>
        <taxon>Bamfordvirae</taxon>
        <taxon>Nucleocytoviricota</taxon>
        <taxon>Megaviricetes</taxon>
        <taxon>Imitervirales</taxon>
        <taxon>Mimiviridae</taxon>
        <taxon>Megamimivirinae</taxon>
    </lineage>
</organism>
<name>A0A3G5AF57_9VIRU</name>
<feature type="domain" description="TFIIS-type" evidence="5">
    <location>
        <begin position="128"/>
        <end position="168"/>
    </location>
</feature>
<dbReference type="GO" id="GO:0003899">
    <property type="term" value="F:DNA-directed RNA polymerase activity"/>
    <property type="evidence" value="ECO:0007669"/>
    <property type="project" value="InterPro"/>
</dbReference>
<reference evidence="6" key="1">
    <citation type="submission" date="2018-10" db="EMBL/GenBank/DDBJ databases">
        <title>Hidden diversity of soil giant viruses.</title>
        <authorList>
            <person name="Schulz F."/>
            <person name="Alteio L."/>
            <person name="Goudeau D."/>
            <person name="Ryan E.M."/>
            <person name="Malmstrom R.R."/>
            <person name="Blanchard J."/>
            <person name="Woyke T."/>
        </authorList>
    </citation>
    <scope>NUCLEOTIDE SEQUENCE</scope>
    <source>
        <strain evidence="6">SAV1</strain>
    </source>
</reference>
<gene>
    <name evidence="6" type="ORF">Satyrvirus46_4</name>
</gene>
<dbReference type="PANTHER" id="PTHR11239">
    <property type="entry name" value="DNA-DIRECTED RNA POLYMERASE"/>
    <property type="match status" value="1"/>
</dbReference>
<sequence>MTTVIEFYIPDKDRKGTVKLLSQYFNKKHCQKIEKGYYDFTKQYCQSNSNNLVMAHGIYKDSVKNLLFNCEQKHNTIEKIRKMVSKEKYNPYNLAFLGPDELDKDNWMRIILRKNTTEEKLNNLPTVEWNACRVCKNKEYFYYQLQTRSADEPMTIYYTCKKCKKTYHINN</sequence>
<evidence type="ECO:0000256" key="2">
    <source>
        <dbReference type="ARBA" id="ARBA00022771"/>
    </source>
</evidence>
<protein>
    <submittedName>
        <fullName evidence="6">Transcription factor S-II-related protein</fullName>
    </submittedName>
</protein>
<dbReference type="PROSITE" id="PS51133">
    <property type="entry name" value="ZF_TFIIS_2"/>
    <property type="match status" value="1"/>
</dbReference>
<keyword evidence="2 4" id="KW-0863">Zinc-finger</keyword>
<dbReference type="EMBL" id="MK072482">
    <property type="protein sequence ID" value="AYV85820.1"/>
    <property type="molecule type" value="Genomic_DNA"/>
</dbReference>
<dbReference type="CDD" id="cd00656">
    <property type="entry name" value="Zn-ribbon"/>
    <property type="match status" value="1"/>
</dbReference>
<evidence type="ECO:0000256" key="1">
    <source>
        <dbReference type="ARBA" id="ARBA00022723"/>
    </source>
</evidence>
<dbReference type="Gene3D" id="2.20.25.10">
    <property type="match status" value="1"/>
</dbReference>
<keyword evidence="3" id="KW-0862">Zinc</keyword>
<evidence type="ECO:0000256" key="4">
    <source>
        <dbReference type="PROSITE-ProRule" id="PRU00472"/>
    </source>
</evidence>
<dbReference type="PANTHER" id="PTHR11239:SF12">
    <property type="entry name" value="DNA-DIRECTED RNA POLYMERASE III SUBUNIT RPC10"/>
    <property type="match status" value="1"/>
</dbReference>
<dbReference type="SUPFAM" id="SSF57783">
    <property type="entry name" value="Zinc beta-ribbon"/>
    <property type="match status" value="1"/>
</dbReference>
<dbReference type="InterPro" id="IPR012164">
    <property type="entry name" value="Rpa12/Rpb9/Rpc10/TFS"/>
</dbReference>
<proteinExistence type="predicted"/>
<evidence type="ECO:0000256" key="3">
    <source>
        <dbReference type="ARBA" id="ARBA00022833"/>
    </source>
</evidence>
<dbReference type="GO" id="GO:0003676">
    <property type="term" value="F:nucleic acid binding"/>
    <property type="evidence" value="ECO:0007669"/>
    <property type="project" value="InterPro"/>
</dbReference>
<dbReference type="SMART" id="SM00440">
    <property type="entry name" value="ZnF_C2C2"/>
    <property type="match status" value="1"/>
</dbReference>
<dbReference type="GO" id="GO:0008270">
    <property type="term" value="F:zinc ion binding"/>
    <property type="evidence" value="ECO:0007669"/>
    <property type="project" value="UniProtKB-KW"/>
</dbReference>
<accession>A0A3G5AF57</accession>
<dbReference type="GO" id="GO:0006386">
    <property type="term" value="P:termination of RNA polymerase III transcription"/>
    <property type="evidence" value="ECO:0007669"/>
    <property type="project" value="TreeGrafter"/>
</dbReference>
<dbReference type="Pfam" id="PF01096">
    <property type="entry name" value="Zn_ribbon_TFIIS"/>
    <property type="match status" value="1"/>
</dbReference>
<dbReference type="InterPro" id="IPR001222">
    <property type="entry name" value="Znf_TFIIS"/>
</dbReference>